<organism evidence="2 3">
    <name type="scientific">Euphydryas editha</name>
    <name type="common">Edith's checkerspot</name>
    <dbReference type="NCBI Taxonomy" id="104508"/>
    <lineage>
        <taxon>Eukaryota</taxon>
        <taxon>Metazoa</taxon>
        <taxon>Ecdysozoa</taxon>
        <taxon>Arthropoda</taxon>
        <taxon>Hexapoda</taxon>
        <taxon>Insecta</taxon>
        <taxon>Pterygota</taxon>
        <taxon>Neoptera</taxon>
        <taxon>Endopterygota</taxon>
        <taxon>Lepidoptera</taxon>
        <taxon>Glossata</taxon>
        <taxon>Ditrysia</taxon>
        <taxon>Papilionoidea</taxon>
        <taxon>Nymphalidae</taxon>
        <taxon>Nymphalinae</taxon>
        <taxon>Euphydryas</taxon>
    </lineage>
</organism>
<feature type="chain" id="PRO_5044009674" evidence="1">
    <location>
        <begin position="17"/>
        <end position="252"/>
    </location>
</feature>
<evidence type="ECO:0000313" key="3">
    <source>
        <dbReference type="Proteomes" id="UP001153954"/>
    </source>
</evidence>
<sequence>MKFFVAFVALIAVSAAASFHKPTSNFEEELQAIMNAIHSPSTDPATAILLQQQLDAILGINPEPINVDPVIVDPVIVDEAPQEVPVAAESSPLVEIIINVNSGSAAAPSPVIVPPRPEPITLSSYERLLELKNCLSNINFDILGISEVRRLGCEMEEYETFILCYKGQTAGYHGVGFIINKSMKNNIETLSGISERVAILNLDIECHKTSIIQVYFPTSDAKEVEIDELYETIEKTIKTAHKQPEGDSYANV</sequence>
<keyword evidence="1" id="KW-0732">Signal</keyword>
<protein>
    <submittedName>
        <fullName evidence="2">Uncharacterized protein</fullName>
    </submittedName>
</protein>
<feature type="signal peptide" evidence="1">
    <location>
        <begin position="1"/>
        <end position="16"/>
    </location>
</feature>
<dbReference type="EMBL" id="CAKOGL010000008">
    <property type="protein sequence ID" value="CAH2089709.1"/>
    <property type="molecule type" value="Genomic_DNA"/>
</dbReference>
<reference evidence="2" key="1">
    <citation type="submission" date="2022-03" db="EMBL/GenBank/DDBJ databases">
        <authorList>
            <person name="Tunstrom K."/>
        </authorList>
    </citation>
    <scope>NUCLEOTIDE SEQUENCE</scope>
</reference>
<gene>
    <name evidence="2" type="ORF">EEDITHA_LOCUS5737</name>
</gene>
<evidence type="ECO:0000313" key="2">
    <source>
        <dbReference type="EMBL" id="CAH2089709.1"/>
    </source>
</evidence>
<proteinExistence type="predicted"/>
<name>A0AAU9TW73_EUPED</name>
<dbReference type="SUPFAM" id="SSF56219">
    <property type="entry name" value="DNase I-like"/>
    <property type="match status" value="1"/>
</dbReference>
<dbReference type="Gene3D" id="3.60.10.10">
    <property type="entry name" value="Endonuclease/exonuclease/phosphatase"/>
    <property type="match status" value="1"/>
</dbReference>
<dbReference type="AlphaFoldDB" id="A0AAU9TW73"/>
<evidence type="ECO:0000256" key="1">
    <source>
        <dbReference type="SAM" id="SignalP"/>
    </source>
</evidence>
<keyword evidence="3" id="KW-1185">Reference proteome</keyword>
<dbReference type="InterPro" id="IPR036691">
    <property type="entry name" value="Endo/exonu/phosph_ase_sf"/>
</dbReference>
<dbReference type="Proteomes" id="UP001153954">
    <property type="component" value="Unassembled WGS sequence"/>
</dbReference>
<accession>A0AAU9TW73</accession>
<comment type="caution">
    <text evidence="2">The sequence shown here is derived from an EMBL/GenBank/DDBJ whole genome shotgun (WGS) entry which is preliminary data.</text>
</comment>